<keyword evidence="4 5" id="KW-0472">Membrane</keyword>
<evidence type="ECO:0000259" key="6">
    <source>
        <dbReference type="Pfam" id="PF07291"/>
    </source>
</evidence>
<keyword evidence="2 5" id="KW-0812">Transmembrane</keyword>
<evidence type="ECO:0000313" key="8">
    <source>
        <dbReference type="Proteomes" id="UP001259347"/>
    </source>
</evidence>
<feature type="domain" description="Methylamine utilisation protein MauE" evidence="6">
    <location>
        <begin position="4"/>
        <end position="126"/>
    </location>
</feature>
<evidence type="ECO:0000313" key="7">
    <source>
        <dbReference type="EMBL" id="MDR6867256.1"/>
    </source>
</evidence>
<keyword evidence="8" id="KW-1185">Reference proteome</keyword>
<feature type="transmembrane region" description="Helical" evidence="5">
    <location>
        <begin position="146"/>
        <end position="164"/>
    </location>
</feature>
<dbReference type="Pfam" id="PF07291">
    <property type="entry name" value="MauE"/>
    <property type="match status" value="1"/>
</dbReference>
<evidence type="ECO:0000256" key="4">
    <source>
        <dbReference type="ARBA" id="ARBA00023136"/>
    </source>
</evidence>
<evidence type="ECO:0000256" key="2">
    <source>
        <dbReference type="ARBA" id="ARBA00022692"/>
    </source>
</evidence>
<sequence>MSVIPALIVAAVLVVSGIAKLRHPDDEAGWAEMGVPAALRRPFLLRLHPWGEIVLGVAMLLLGGLLGAAAALAATALMTAYLVLVVRVVRSADDASCACFGTKRAVTRVTIIRNSWYVALSLLALATAWANPLWGGPLAAVGASGWGWIAGLAAAAITVAVTLWPEPVIAPEPVLSGPSVPAGEGVEELDYVRTRTPSVPVIRADGVTVDLRQLSMSQPLILLAVKPGCGACLPVLAKVGEWRELLPEVSVRLLLSSHPENDAAAEHDEPQSLHDPNQYVRGSIADWATPTAILLGADGMLAGGPVTGYPDISAFIEDVYESLHGERPPVSQPAD</sequence>
<dbReference type="RefSeq" id="WP_310019883.1">
    <property type="nucleotide sequence ID" value="NZ_JAVDUM010000007.1"/>
</dbReference>
<evidence type="ECO:0000256" key="3">
    <source>
        <dbReference type="ARBA" id="ARBA00022989"/>
    </source>
</evidence>
<reference evidence="7 8" key="1">
    <citation type="submission" date="2023-07" db="EMBL/GenBank/DDBJ databases">
        <title>Sorghum-associated microbial communities from plants grown in Nebraska, USA.</title>
        <authorList>
            <person name="Schachtman D."/>
        </authorList>
    </citation>
    <scope>NUCLEOTIDE SEQUENCE [LARGE SCALE GENOMIC DNA]</scope>
    <source>
        <strain evidence="7 8">2980</strain>
    </source>
</reference>
<dbReference type="Proteomes" id="UP001259347">
    <property type="component" value="Unassembled WGS sequence"/>
</dbReference>
<evidence type="ECO:0000256" key="1">
    <source>
        <dbReference type="ARBA" id="ARBA00004141"/>
    </source>
</evidence>
<feature type="transmembrane region" description="Helical" evidence="5">
    <location>
        <begin position="116"/>
        <end position="134"/>
    </location>
</feature>
<proteinExistence type="predicted"/>
<feature type="transmembrane region" description="Helical" evidence="5">
    <location>
        <begin position="53"/>
        <end position="86"/>
    </location>
</feature>
<comment type="subcellular location">
    <subcellularLocation>
        <location evidence="1">Membrane</location>
        <topology evidence="1">Multi-pass membrane protein</topology>
    </subcellularLocation>
</comment>
<protein>
    <submittedName>
        <fullName evidence="7">Membrane protein YphA (DoxX/SURF4 family)</fullName>
    </submittedName>
</protein>
<comment type="caution">
    <text evidence="7">The sequence shown here is derived from an EMBL/GenBank/DDBJ whole genome shotgun (WGS) entry which is preliminary data.</text>
</comment>
<keyword evidence="3 5" id="KW-1133">Transmembrane helix</keyword>
<evidence type="ECO:0000256" key="5">
    <source>
        <dbReference type="SAM" id="Phobius"/>
    </source>
</evidence>
<dbReference type="EMBL" id="JAVDUM010000007">
    <property type="protein sequence ID" value="MDR6867256.1"/>
    <property type="molecule type" value="Genomic_DNA"/>
</dbReference>
<dbReference type="InterPro" id="IPR009908">
    <property type="entry name" value="Methylamine_util_MauE"/>
</dbReference>
<gene>
    <name evidence="7" type="ORF">J2Y69_001857</name>
</gene>
<name>A0ABU1SCB2_9MICO</name>
<organism evidence="7 8">
    <name type="scientific">Microbacterium resistens</name>
    <dbReference type="NCBI Taxonomy" id="156977"/>
    <lineage>
        <taxon>Bacteria</taxon>
        <taxon>Bacillati</taxon>
        <taxon>Actinomycetota</taxon>
        <taxon>Actinomycetes</taxon>
        <taxon>Micrococcales</taxon>
        <taxon>Microbacteriaceae</taxon>
        <taxon>Microbacterium</taxon>
    </lineage>
</organism>
<accession>A0ABU1SCB2</accession>